<evidence type="ECO:0000313" key="2">
    <source>
        <dbReference type="Proteomes" id="UP001148018"/>
    </source>
</evidence>
<organism evidence="1 2">
    <name type="scientific">Muraenolepis orangiensis</name>
    <name type="common">Patagonian moray cod</name>
    <dbReference type="NCBI Taxonomy" id="630683"/>
    <lineage>
        <taxon>Eukaryota</taxon>
        <taxon>Metazoa</taxon>
        <taxon>Chordata</taxon>
        <taxon>Craniata</taxon>
        <taxon>Vertebrata</taxon>
        <taxon>Euteleostomi</taxon>
        <taxon>Actinopterygii</taxon>
        <taxon>Neopterygii</taxon>
        <taxon>Teleostei</taxon>
        <taxon>Neoteleostei</taxon>
        <taxon>Acanthomorphata</taxon>
        <taxon>Zeiogadaria</taxon>
        <taxon>Gadariae</taxon>
        <taxon>Gadiformes</taxon>
        <taxon>Muraenolepidoidei</taxon>
        <taxon>Muraenolepididae</taxon>
        <taxon>Muraenolepis</taxon>
    </lineage>
</organism>
<reference evidence="1" key="1">
    <citation type="submission" date="2022-07" db="EMBL/GenBank/DDBJ databases">
        <title>Chromosome-level genome of Muraenolepis orangiensis.</title>
        <authorList>
            <person name="Kim J."/>
        </authorList>
    </citation>
    <scope>NUCLEOTIDE SEQUENCE</scope>
    <source>
        <strain evidence="1">KU_S4_2022</strain>
        <tissue evidence="1">Muscle</tissue>
    </source>
</reference>
<protein>
    <submittedName>
        <fullName evidence="1">Uncharacterized protein</fullName>
    </submittedName>
</protein>
<comment type="caution">
    <text evidence="1">The sequence shown here is derived from an EMBL/GenBank/DDBJ whole genome shotgun (WGS) entry which is preliminary data.</text>
</comment>
<keyword evidence="2" id="KW-1185">Reference proteome</keyword>
<gene>
    <name evidence="1" type="ORF">NHX12_026238</name>
</gene>
<accession>A0A9Q0EH07</accession>
<dbReference type="AlphaFoldDB" id="A0A9Q0EH07"/>
<dbReference type="EMBL" id="JANIIK010000042">
    <property type="protein sequence ID" value="KAJ3606719.1"/>
    <property type="molecule type" value="Genomic_DNA"/>
</dbReference>
<sequence>MSSTQYLAGSYPCEVMSSTQYLAGSYPCEVMSSTQYLAGSYPCEVMSSTQYLAGSYPCEVMSWCWLPRNEWANGRHIKMSAVVSGQNKLVFGLQSKKVS</sequence>
<proteinExistence type="predicted"/>
<name>A0A9Q0EH07_9TELE</name>
<evidence type="ECO:0000313" key="1">
    <source>
        <dbReference type="EMBL" id="KAJ3606719.1"/>
    </source>
</evidence>
<dbReference type="Proteomes" id="UP001148018">
    <property type="component" value="Unassembled WGS sequence"/>
</dbReference>